<evidence type="ECO:0000259" key="1">
    <source>
        <dbReference type="Pfam" id="PF13456"/>
    </source>
</evidence>
<dbReference type="Gene3D" id="3.30.420.10">
    <property type="entry name" value="Ribonuclease H-like superfamily/Ribonuclease H"/>
    <property type="match status" value="1"/>
</dbReference>
<dbReference type="CDD" id="cd06222">
    <property type="entry name" value="RNase_H_like"/>
    <property type="match status" value="1"/>
</dbReference>
<keyword evidence="3" id="KW-1185">Reference proteome</keyword>
<dbReference type="SUPFAM" id="SSF53098">
    <property type="entry name" value="Ribonuclease H-like"/>
    <property type="match status" value="1"/>
</dbReference>
<evidence type="ECO:0000313" key="3">
    <source>
        <dbReference type="Proteomes" id="UP000075243"/>
    </source>
</evidence>
<dbReference type="EMBL" id="CM003610">
    <property type="protein sequence ID" value="KYP62205.1"/>
    <property type="molecule type" value="Genomic_DNA"/>
</dbReference>
<dbReference type="InterPro" id="IPR053151">
    <property type="entry name" value="RNase_H-like"/>
</dbReference>
<evidence type="ECO:0000313" key="2">
    <source>
        <dbReference type="EMBL" id="KYP62205.1"/>
    </source>
</evidence>
<organism evidence="2 3">
    <name type="scientific">Cajanus cajan</name>
    <name type="common">Pigeon pea</name>
    <name type="synonym">Cajanus indicus</name>
    <dbReference type="NCBI Taxonomy" id="3821"/>
    <lineage>
        <taxon>Eukaryota</taxon>
        <taxon>Viridiplantae</taxon>
        <taxon>Streptophyta</taxon>
        <taxon>Embryophyta</taxon>
        <taxon>Tracheophyta</taxon>
        <taxon>Spermatophyta</taxon>
        <taxon>Magnoliopsida</taxon>
        <taxon>eudicotyledons</taxon>
        <taxon>Gunneridae</taxon>
        <taxon>Pentapetalae</taxon>
        <taxon>rosids</taxon>
        <taxon>fabids</taxon>
        <taxon>Fabales</taxon>
        <taxon>Fabaceae</taxon>
        <taxon>Papilionoideae</taxon>
        <taxon>50 kb inversion clade</taxon>
        <taxon>NPAAA clade</taxon>
        <taxon>indigoferoid/millettioid clade</taxon>
        <taxon>Phaseoleae</taxon>
        <taxon>Cajanus</taxon>
    </lineage>
</organism>
<sequence length="173" mass="19812">MDQFVEVRWFPPSAGWIKCNTDGAFFTFSSLAACGIIFRDSRANLIGCLVETVLAKSTLEAELLAIIHAIQIARRHGWMALWIETDSILAIRAFSYPSLVPCSLYVQWLNMLFHIRQMRFCFSHIFREGNGCADSLVGFSLRHIGYHWWLSVPSCIMTTYSMDRGKLPHFRVS</sequence>
<gene>
    <name evidence="2" type="ORF">KK1_016730</name>
</gene>
<accession>A0A151T591</accession>
<name>A0A151T591_CAJCA</name>
<dbReference type="AlphaFoldDB" id="A0A151T591"/>
<dbReference type="InterPro" id="IPR044730">
    <property type="entry name" value="RNase_H-like_dom_plant"/>
</dbReference>
<protein>
    <recommendedName>
        <fullName evidence="1">RNase H type-1 domain-containing protein</fullName>
    </recommendedName>
</protein>
<reference evidence="2 3" key="1">
    <citation type="journal article" date="2012" name="Nat. Biotechnol.">
        <title>Draft genome sequence of pigeonpea (Cajanus cajan), an orphan legume crop of resource-poor farmers.</title>
        <authorList>
            <person name="Varshney R.K."/>
            <person name="Chen W."/>
            <person name="Li Y."/>
            <person name="Bharti A.K."/>
            <person name="Saxena R.K."/>
            <person name="Schlueter J.A."/>
            <person name="Donoghue M.T."/>
            <person name="Azam S."/>
            <person name="Fan G."/>
            <person name="Whaley A.M."/>
            <person name="Farmer A.D."/>
            <person name="Sheridan J."/>
            <person name="Iwata A."/>
            <person name="Tuteja R."/>
            <person name="Penmetsa R.V."/>
            <person name="Wu W."/>
            <person name="Upadhyaya H.D."/>
            <person name="Yang S.P."/>
            <person name="Shah T."/>
            <person name="Saxena K.B."/>
            <person name="Michael T."/>
            <person name="McCombie W.R."/>
            <person name="Yang B."/>
            <person name="Zhang G."/>
            <person name="Yang H."/>
            <person name="Wang J."/>
            <person name="Spillane C."/>
            <person name="Cook D.R."/>
            <person name="May G.D."/>
            <person name="Xu X."/>
            <person name="Jackson S.A."/>
        </authorList>
    </citation>
    <scope>NUCLEOTIDE SEQUENCE [LARGE SCALE GENOMIC DNA]</scope>
    <source>
        <strain evidence="3">cv. Asha</strain>
    </source>
</reference>
<feature type="domain" description="RNase H type-1" evidence="1">
    <location>
        <begin position="20"/>
        <end position="137"/>
    </location>
</feature>
<dbReference type="PANTHER" id="PTHR47723">
    <property type="entry name" value="OS05G0353850 PROTEIN"/>
    <property type="match status" value="1"/>
</dbReference>
<dbReference type="InterPro" id="IPR036397">
    <property type="entry name" value="RNaseH_sf"/>
</dbReference>
<dbReference type="GO" id="GO:0004523">
    <property type="term" value="F:RNA-DNA hybrid ribonuclease activity"/>
    <property type="evidence" value="ECO:0007669"/>
    <property type="project" value="InterPro"/>
</dbReference>
<dbReference type="PANTHER" id="PTHR47723:SF23">
    <property type="entry name" value="REVERSE TRANSCRIPTASE-LIKE PROTEIN"/>
    <property type="match status" value="1"/>
</dbReference>
<dbReference type="InterPro" id="IPR002156">
    <property type="entry name" value="RNaseH_domain"/>
</dbReference>
<proteinExistence type="predicted"/>
<dbReference type="Proteomes" id="UP000075243">
    <property type="component" value="Chromosome 8"/>
</dbReference>
<dbReference type="Pfam" id="PF13456">
    <property type="entry name" value="RVT_3"/>
    <property type="match status" value="1"/>
</dbReference>
<dbReference type="Gramene" id="C.cajan_16254.t">
    <property type="protein sequence ID" value="C.cajan_16254.t.cds1"/>
    <property type="gene ID" value="C.cajan_16254"/>
</dbReference>
<dbReference type="InterPro" id="IPR012337">
    <property type="entry name" value="RNaseH-like_sf"/>
</dbReference>
<dbReference type="OMA" id="MALWIET"/>
<dbReference type="GO" id="GO:0003676">
    <property type="term" value="F:nucleic acid binding"/>
    <property type="evidence" value="ECO:0007669"/>
    <property type="project" value="InterPro"/>
</dbReference>
<dbReference type="STRING" id="3821.A0A151T591"/>